<name>A0A9P4JJ84_9PLEO</name>
<feature type="compositionally biased region" description="Pro residues" evidence="2">
    <location>
        <begin position="628"/>
        <end position="644"/>
    </location>
</feature>
<dbReference type="EMBL" id="ML994026">
    <property type="protein sequence ID" value="KAF2200372.1"/>
    <property type="molecule type" value="Genomic_DNA"/>
</dbReference>
<evidence type="ECO:0000256" key="1">
    <source>
        <dbReference type="SAM" id="Coils"/>
    </source>
</evidence>
<evidence type="ECO:0000313" key="3">
    <source>
        <dbReference type="EMBL" id="KAF2200372.1"/>
    </source>
</evidence>
<evidence type="ECO:0000313" key="4">
    <source>
        <dbReference type="Proteomes" id="UP000799536"/>
    </source>
</evidence>
<evidence type="ECO:0008006" key="5">
    <source>
        <dbReference type="Google" id="ProtNLM"/>
    </source>
</evidence>
<dbReference type="PANTHER" id="PTHR19321">
    <property type="entry name" value="PROTEIN REGULATOR OF CYTOKINESIS 1 PRC1-RELATED"/>
    <property type="match status" value="1"/>
</dbReference>
<dbReference type="GO" id="GO:1990023">
    <property type="term" value="C:mitotic spindle midzone"/>
    <property type="evidence" value="ECO:0007669"/>
    <property type="project" value="TreeGrafter"/>
</dbReference>
<comment type="caution">
    <text evidence="3">The sequence shown here is derived from an EMBL/GenBank/DDBJ whole genome shotgun (WGS) entry which is preliminary data.</text>
</comment>
<dbReference type="Gene3D" id="1.20.58.1520">
    <property type="match status" value="1"/>
</dbReference>
<dbReference type="GO" id="GO:0008017">
    <property type="term" value="F:microtubule binding"/>
    <property type="evidence" value="ECO:0007669"/>
    <property type="project" value="InterPro"/>
</dbReference>
<feature type="region of interest" description="Disordered" evidence="2">
    <location>
        <begin position="460"/>
        <end position="504"/>
    </location>
</feature>
<dbReference type="PANTHER" id="PTHR19321:SF41">
    <property type="entry name" value="FASCETTO-RELATED"/>
    <property type="match status" value="1"/>
</dbReference>
<proteinExistence type="predicted"/>
<feature type="compositionally biased region" description="Polar residues" evidence="2">
    <location>
        <begin position="664"/>
        <end position="678"/>
    </location>
</feature>
<dbReference type="AlphaFoldDB" id="A0A9P4JJ84"/>
<organism evidence="3 4">
    <name type="scientific">Delitschia confertaspora ATCC 74209</name>
    <dbReference type="NCBI Taxonomy" id="1513339"/>
    <lineage>
        <taxon>Eukaryota</taxon>
        <taxon>Fungi</taxon>
        <taxon>Dikarya</taxon>
        <taxon>Ascomycota</taxon>
        <taxon>Pezizomycotina</taxon>
        <taxon>Dothideomycetes</taxon>
        <taxon>Pleosporomycetidae</taxon>
        <taxon>Pleosporales</taxon>
        <taxon>Delitschiaceae</taxon>
        <taxon>Delitschia</taxon>
    </lineage>
</organism>
<sequence>MDTSYLAQQVTTIIGQLHGLFDDIGVPSHERNSREAELFSALSETLHNQLKLVTNEKHNLSEQARNLIVAIRQMEASLEDHKPSPNYEVDDRDITYPLNRCVQSLKEKYNAVSKLHRERFEQVRKLAEALESYASHLEPSFVKIKLPPTAPDAKISPSFDVSPSYVASLDQEFTRVYAEYNQRVEMVKHMGEEMIQLWAELGTPQAQTDTSIVKYSRDAPEQLGVRQEDLARLKQKKDRLVEEKRSRERRLRELRSTIEDLWERLGVEEHERKQFLSSNRGVHLRTINEHEDELARLNELKRQNLHLFVEEARIKLQELWDSLYFSEEEMLDFTPAFSDICTDALLASHEKEIARLEALKEQRMPILQKIDRYRQLIKERDELQASSQDASRLMARGAKGERRDPGKLLREEKMRKRIAKELPKVESDLKNILEKWEDEYGRPFLVLGERYLDELYTSTAKVPPPRAKTPSVAPQPVKGHAKKPSVGYGSIRGPPPSRAKTPVANFGASVSRNPLASSVSAYSGAKSPSKIPARAPLKQMPHGNNSPERRPQRDEKDEGTIRKMLPPRAPPPKMKDLFVPPESVATPRNQYEINRDRSESIVRHVPPEDVYDDRSFLSRSIRSQYTPSYPPPSQSRYPPQPHYPPQYASDTSGSRQVSGSSSVETGATGTTGSENWETFSDHSEEAEREMDHYDRYQRQGPPAARTKRFTPEGGYGSPRGIAGKKVRGIRSVEGDFMAEGEGGTLVKVSGSEAGWTTTTEDGY</sequence>
<dbReference type="GO" id="GO:0005737">
    <property type="term" value="C:cytoplasm"/>
    <property type="evidence" value="ECO:0007669"/>
    <property type="project" value="TreeGrafter"/>
</dbReference>
<dbReference type="InterPro" id="IPR007145">
    <property type="entry name" value="MAP65_Ase1_PRC1"/>
</dbReference>
<dbReference type="Pfam" id="PF03999">
    <property type="entry name" value="MAP65_ASE1"/>
    <property type="match status" value="1"/>
</dbReference>
<evidence type="ECO:0000256" key="2">
    <source>
        <dbReference type="SAM" id="MobiDB-lite"/>
    </source>
</evidence>
<dbReference type="Proteomes" id="UP000799536">
    <property type="component" value="Unassembled WGS sequence"/>
</dbReference>
<keyword evidence="4" id="KW-1185">Reference proteome</keyword>
<accession>A0A9P4JJ84</accession>
<feature type="coiled-coil region" evidence="1">
    <location>
        <begin position="223"/>
        <end position="257"/>
    </location>
</feature>
<dbReference type="GO" id="GO:0051256">
    <property type="term" value="P:mitotic spindle midzone assembly"/>
    <property type="evidence" value="ECO:0007669"/>
    <property type="project" value="TreeGrafter"/>
</dbReference>
<gene>
    <name evidence="3" type="ORF">GQ43DRAFT_374023</name>
</gene>
<protein>
    <recommendedName>
        <fullName evidence="5">Microtubule associated protein</fullName>
    </recommendedName>
</protein>
<feature type="compositionally biased region" description="Low complexity" evidence="2">
    <location>
        <begin position="645"/>
        <end position="663"/>
    </location>
</feature>
<feature type="region of interest" description="Disordered" evidence="2">
    <location>
        <begin position="519"/>
        <end position="722"/>
    </location>
</feature>
<feature type="compositionally biased region" description="Basic and acidic residues" evidence="2">
    <location>
        <begin position="547"/>
        <end position="561"/>
    </location>
</feature>
<keyword evidence="1" id="KW-0175">Coiled coil</keyword>
<feature type="compositionally biased region" description="Basic and acidic residues" evidence="2">
    <location>
        <begin position="593"/>
        <end position="616"/>
    </location>
</feature>
<feature type="compositionally biased region" description="Basic and acidic residues" evidence="2">
    <location>
        <begin position="679"/>
        <end position="697"/>
    </location>
</feature>
<reference evidence="3" key="1">
    <citation type="journal article" date="2020" name="Stud. Mycol.">
        <title>101 Dothideomycetes genomes: a test case for predicting lifestyles and emergence of pathogens.</title>
        <authorList>
            <person name="Haridas S."/>
            <person name="Albert R."/>
            <person name="Binder M."/>
            <person name="Bloem J."/>
            <person name="Labutti K."/>
            <person name="Salamov A."/>
            <person name="Andreopoulos B."/>
            <person name="Baker S."/>
            <person name="Barry K."/>
            <person name="Bills G."/>
            <person name="Bluhm B."/>
            <person name="Cannon C."/>
            <person name="Castanera R."/>
            <person name="Culley D."/>
            <person name="Daum C."/>
            <person name="Ezra D."/>
            <person name="Gonzalez J."/>
            <person name="Henrissat B."/>
            <person name="Kuo A."/>
            <person name="Liang C."/>
            <person name="Lipzen A."/>
            <person name="Lutzoni F."/>
            <person name="Magnuson J."/>
            <person name="Mondo S."/>
            <person name="Nolan M."/>
            <person name="Ohm R."/>
            <person name="Pangilinan J."/>
            <person name="Park H.-J."/>
            <person name="Ramirez L."/>
            <person name="Alfaro M."/>
            <person name="Sun H."/>
            <person name="Tritt A."/>
            <person name="Yoshinaga Y."/>
            <person name="Zwiers L.-H."/>
            <person name="Turgeon B."/>
            <person name="Goodwin S."/>
            <person name="Spatafora J."/>
            <person name="Crous P."/>
            <person name="Grigoriev I."/>
        </authorList>
    </citation>
    <scope>NUCLEOTIDE SEQUENCE</scope>
    <source>
        <strain evidence="3">ATCC 74209</strain>
    </source>
</reference>
<dbReference type="OrthoDB" id="642895at2759"/>